<dbReference type="Gene3D" id="3.20.20.450">
    <property type="entry name" value="EAL domain"/>
    <property type="match status" value="1"/>
</dbReference>
<dbReference type="PANTHER" id="PTHR44757">
    <property type="entry name" value="DIGUANYLATE CYCLASE DGCP"/>
    <property type="match status" value="1"/>
</dbReference>
<dbReference type="CDD" id="cd01948">
    <property type="entry name" value="EAL"/>
    <property type="match status" value="1"/>
</dbReference>
<feature type="domain" description="GGDEF" evidence="10">
    <location>
        <begin position="456"/>
        <end position="589"/>
    </location>
</feature>
<protein>
    <recommendedName>
        <fullName evidence="3">cyclic-guanylate-specific phosphodiesterase</fullName>
        <ecNumber evidence="3">3.1.4.52</ecNumber>
    </recommendedName>
</protein>
<dbReference type="InterPro" id="IPR013767">
    <property type="entry name" value="PAS_fold"/>
</dbReference>
<comment type="cofactor">
    <cofactor evidence="1">
        <name>Mg(2+)</name>
        <dbReference type="ChEBI" id="CHEBI:18420"/>
    </cofactor>
</comment>
<evidence type="ECO:0000256" key="6">
    <source>
        <dbReference type="SAM" id="Phobius"/>
    </source>
</evidence>
<evidence type="ECO:0000259" key="7">
    <source>
        <dbReference type="PROSITE" id="PS50112"/>
    </source>
</evidence>
<keyword evidence="6" id="KW-0812">Transmembrane</keyword>
<keyword evidence="4" id="KW-0973">c-di-GMP</keyword>
<dbReference type="PROSITE" id="PS50113">
    <property type="entry name" value="PAC"/>
    <property type="match status" value="1"/>
</dbReference>
<dbReference type="Gene3D" id="3.30.450.20">
    <property type="entry name" value="PAS domain"/>
    <property type="match status" value="2"/>
</dbReference>
<dbReference type="InterPro" id="IPR029787">
    <property type="entry name" value="Nucleotide_cyclase"/>
</dbReference>
<evidence type="ECO:0000259" key="9">
    <source>
        <dbReference type="PROSITE" id="PS50883"/>
    </source>
</evidence>
<keyword evidence="6" id="KW-1133">Transmembrane helix</keyword>
<feature type="domain" description="EAL" evidence="9">
    <location>
        <begin position="598"/>
        <end position="852"/>
    </location>
</feature>
<reference evidence="11 12" key="1">
    <citation type="submission" date="2019-03" db="EMBL/GenBank/DDBJ databases">
        <title>Genomic Encyclopedia of Type Strains, Phase IV (KMG-IV): sequencing the most valuable type-strain genomes for metagenomic binning, comparative biology and taxonomic classification.</title>
        <authorList>
            <person name="Goeker M."/>
        </authorList>
    </citation>
    <scope>NUCLEOTIDE SEQUENCE [LARGE SCALE GENOMIC DNA]</scope>
    <source>
        <strain evidence="11 12">DSM 103792</strain>
    </source>
</reference>
<dbReference type="SMART" id="SM00086">
    <property type="entry name" value="PAC"/>
    <property type="match status" value="1"/>
</dbReference>
<dbReference type="CDD" id="cd01949">
    <property type="entry name" value="GGDEF"/>
    <property type="match status" value="1"/>
</dbReference>
<dbReference type="EC" id="3.1.4.52" evidence="3"/>
<proteinExistence type="predicted"/>
<dbReference type="OrthoDB" id="9804951at2"/>
<dbReference type="PANTHER" id="PTHR44757:SF2">
    <property type="entry name" value="BIOFILM ARCHITECTURE MAINTENANCE PROTEIN MBAA"/>
    <property type="match status" value="1"/>
</dbReference>
<feature type="transmembrane region" description="Helical" evidence="6">
    <location>
        <begin position="35"/>
        <end position="55"/>
    </location>
</feature>
<dbReference type="PROSITE" id="PS50887">
    <property type="entry name" value="GGDEF"/>
    <property type="match status" value="1"/>
</dbReference>
<evidence type="ECO:0000256" key="4">
    <source>
        <dbReference type="ARBA" id="ARBA00022636"/>
    </source>
</evidence>
<dbReference type="InterPro" id="IPR035919">
    <property type="entry name" value="EAL_sf"/>
</dbReference>
<dbReference type="Pfam" id="PF13426">
    <property type="entry name" value="PAS_9"/>
    <property type="match status" value="1"/>
</dbReference>
<dbReference type="PROSITE" id="PS50883">
    <property type="entry name" value="EAL"/>
    <property type="match status" value="1"/>
</dbReference>
<feature type="domain" description="PAC" evidence="8">
    <location>
        <begin position="372"/>
        <end position="424"/>
    </location>
</feature>
<dbReference type="InterPro" id="IPR052155">
    <property type="entry name" value="Biofilm_reg_signaling"/>
</dbReference>
<organism evidence="11 12">
    <name type="scientific">Permianibacter aggregans</name>
    <dbReference type="NCBI Taxonomy" id="1510150"/>
    <lineage>
        <taxon>Bacteria</taxon>
        <taxon>Pseudomonadati</taxon>
        <taxon>Pseudomonadota</taxon>
        <taxon>Gammaproteobacteria</taxon>
        <taxon>Pseudomonadales</taxon>
        <taxon>Pseudomonadaceae</taxon>
        <taxon>Permianibacter</taxon>
    </lineage>
</organism>
<accession>A0A4R6UEK1</accession>
<dbReference type="InterPro" id="IPR000700">
    <property type="entry name" value="PAS-assoc_C"/>
</dbReference>
<dbReference type="Pfam" id="PF00990">
    <property type="entry name" value="GGDEF"/>
    <property type="match status" value="1"/>
</dbReference>
<evidence type="ECO:0000256" key="1">
    <source>
        <dbReference type="ARBA" id="ARBA00001946"/>
    </source>
</evidence>
<gene>
    <name evidence="11" type="ORF">EV696_12812</name>
</gene>
<dbReference type="FunFam" id="3.30.70.270:FF:000001">
    <property type="entry name" value="Diguanylate cyclase domain protein"/>
    <property type="match status" value="1"/>
</dbReference>
<dbReference type="InterPro" id="IPR043128">
    <property type="entry name" value="Rev_trsase/Diguanyl_cyclase"/>
</dbReference>
<feature type="domain" description="PAS" evidence="7">
    <location>
        <begin position="306"/>
        <end position="344"/>
    </location>
</feature>
<evidence type="ECO:0000259" key="10">
    <source>
        <dbReference type="PROSITE" id="PS50887"/>
    </source>
</evidence>
<evidence type="ECO:0000256" key="2">
    <source>
        <dbReference type="ARBA" id="ARBA00004533"/>
    </source>
</evidence>
<evidence type="ECO:0000313" key="11">
    <source>
        <dbReference type="EMBL" id="TDQ43613.1"/>
    </source>
</evidence>
<comment type="catalytic activity">
    <reaction evidence="5">
        <text>3',3'-c-di-GMP + H2O = 5'-phosphoguanylyl(3'-&gt;5')guanosine + H(+)</text>
        <dbReference type="Rhea" id="RHEA:24902"/>
        <dbReference type="ChEBI" id="CHEBI:15377"/>
        <dbReference type="ChEBI" id="CHEBI:15378"/>
        <dbReference type="ChEBI" id="CHEBI:58754"/>
        <dbReference type="ChEBI" id="CHEBI:58805"/>
        <dbReference type="EC" id="3.1.4.52"/>
    </reaction>
    <physiologicalReaction direction="left-to-right" evidence="5">
        <dbReference type="Rhea" id="RHEA:24903"/>
    </physiologicalReaction>
</comment>
<dbReference type="SMART" id="SM00267">
    <property type="entry name" value="GGDEF"/>
    <property type="match status" value="1"/>
</dbReference>
<dbReference type="GO" id="GO:0005886">
    <property type="term" value="C:plasma membrane"/>
    <property type="evidence" value="ECO:0007669"/>
    <property type="project" value="UniProtKB-SubCell"/>
</dbReference>
<evidence type="ECO:0000313" key="12">
    <source>
        <dbReference type="Proteomes" id="UP000295375"/>
    </source>
</evidence>
<dbReference type="SUPFAM" id="SSF55073">
    <property type="entry name" value="Nucleotide cyclase"/>
    <property type="match status" value="1"/>
</dbReference>
<evidence type="ECO:0000256" key="5">
    <source>
        <dbReference type="ARBA" id="ARBA00051114"/>
    </source>
</evidence>
<dbReference type="InterPro" id="IPR001610">
    <property type="entry name" value="PAC"/>
</dbReference>
<dbReference type="SMART" id="SM00091">
    <property type="entry name" value="PAS"/>
    <property type="match status" value="3"/>
</dbReference>
<dbReference type="Gene3D" id="3.30.70.270">
    <property type="match status" value="1"/>
</dbReference>
<dbReference type="SMART" id="SM00052">
    <property type="entry name" value="EAL"/>
    <property type="match status" value="1"/>
</dbReference>
<dbReference type="CDD" id="cd00130">
    <property type="entry name" value="PAS"/>
    <property type="match status" value="1"/>
</dbReference>
<keyword evidence="12" id="KW-1185">Reference proteome</keyword>
<dbReference type="InterPro" id="IPR000160">
    <property type="entry name" value="GGDEF_dom"/>
</dbReference>
<comment type="caution">
    <text evidence="11">The sequence shown here is derived from an EMBL/GenBank/DDBJ whole genome shotgun (WGS) entry which is preliminary data.</text>
</comment>
<dbReference type="InterPro" id="IPR035965">
    <property type="entry name" value="PAS-like_dom_sf"/>
</dbReference>
<dbReference type="Pfam" id="PF00563">
    <property type="entry name" value="EAL"/>
    <property type="match status" value="1"/>
</dbReference>
<dbReference type="RefSeq" id="WP_133593549.1">
    <property type="nucleotide sequence ID" value="NZ_CP037953.1"/>
</dbReference>
<dbReference type="Pfam" id="PF00989">
    <property type="entry name" value="PAS"/>
    <property type="match status" value="1"/>
</dbReference>
<dbReference type="SUPFAM" id="SSF55785">
    <property type="entry name" value="PYP-like sensor domain (PAS domain)"/>
    <property type="match status" value="2"/>
</dbReference>
<dbReference type="FunFam" id="3.20.20.450:FF:000001">
    <property type="entry name" value="Cyclic di-GMP phosphodiesterase yahA"/>
    <property type="match status" value="1"/>
</dbReference>
<dbReference type="SUPFAM" id="SSF141868">
    <property type="entry name" value="EAL domain-like"/>
    <property type="match status" value="1"/>
</dbReference>
<keyword evidence="6" id="KW-0472">Membrane</keyword>
<sequence length="862" mass="95883">MARNGVEQHSLLSILSLILLAGAILWIELEAAPWLFKALASLLLAAALLLFWRAIKRFKFSRSLDSRVAHWQASAGQGSAVLVDVKGQVLAVNGDFARLCGIHPDALKQKTIDISLLLTVPHAWAELRQRCLIGKSWHGALEIGKKRLDLTAYPVIGIEESSAPLMALEISEFMLSSNEDLPSLVMSRVPLGIMVLHGRRVTRVNEGFCFLLAKTRTQVENSLISDVFGVGSSFEQALSEALMPLLTNAKVTSATALQRSDGKSIWCELVFSCLDPNKPQAGLLVTLSDASESRKREEILRQAAVVFEAASDAILVLDAEKRIRMTNKAFTRISGYEPNDVLGKPPKLLFSNKQPAELYDHIFNQIEQENVWQGEIWSRRRDGAIYPQWATISAVRNEQNEVIEYVFMASDITERKRAEERLNYQANYDGLTQLPNRTLFVDRLGQAMARAKREGTTLALLFIDLDRFKNVNDSMGHSAGDKLLINVANTLNGCIRESDTIARFGGDEFAMILSPIYGAKNAGTVAQTVLKVLSRPFNIDGYDCIVGGSIGISIFPGDGETSEELIRNADAAMYRAKDSGRNTYEFFTAEMQQMAMARLGLERDLRFAIERQEFILHFQPQMSLATNQVVGLEVLVRWESGTRGLVSPAEFIGLAEENGQILALGDWVLKRACQQYVEWFNEGIAPGYIAVNVSGRQFRSAKFTSRLREILTETKMPARGLEIELTESFLMEDQEAVMRTLNELREMGVTLSVDDFGTGYSSLSYLKRFPISTLKIDKSFVQDVPGDDEDVAIVSAIIRMAHALKLDVVAEGVETAEQQQFLHKQGCQIVQGFLFSRPLNADECGKFLRKRLEESSSSSQIA</sequence>
<feature type="transmembrane region" description="Helical" evidence="6">
    <location>
        <begin position="12"/>
        <end position="29"/>
    </location>
</feature>
<comment type="subcellular location">
    <subcellularLocation>
        <location evidence="2">Cell inner membrane</location>
    </subcellularLocation>
</comment>
<evidence type="ECO:0000259" key="8">
    <source>
        <dbReference type="PROSITE" id="PS50113"/>
    </source>
</evidence>
<dbReference type="GO" id="GO:0071111">
    <property type="term" value="F:cyclic-guanylate-specific phosphodiesterase activity"/>
    <property type="evidence" value="ECO:0007669"/>
    <property type="project" value="UniProtKB-EC"/>
</dbReference>
<dbReference type="NCBIfam" id="TIGR00254">
    <property type="entry name" value="GGDEF"/>
    <property type="match status" value="1"/>
</dbReference>
<dbReference type="EMBL" id="SNYM01000028">
    <property type="protein sequence ID" value="TDQ43613.1"/>
    <property type="molecule type" value="Genomic_DNA"/>
</dbReference>
<dbReference type="PROSITE" id="PS50112">
    <property type="entry name" value="PAS"/>
    <property type="match status" value="1"/>
</dbReference>
<dbReference type="Proteomes" id="UP000295375">
    <property type="component" value="Unassembled WGS sequence"/>
</dbReference>
<dbReference type="AlphaFoldDB" id="A0A4R6UEK1"/>
<evidence type="ECO:0000256" key="3">
    <source>
        <dbReference type="ARBA" id="ARBA00012282"/>
    </source>
</evidence>
<dbReference type="InterPro" id="IPR000014">
    <property type="entry name" value="PAS"/>
</dbReference>
<dbReference type="GO" id="GO:0071732">
    <property type="term" value="P:cellular response to nitric oxide"/>
    <property type="evidence" value="ECO:0007669"/>
    <property type="project" value="UniProtKB-ARBA"/>
</dbReference>
<name>A0A4R6UEK1_9GAMM</name>
<dbReference type="InterPro" id="IPR001633">
    <property type="entry name" value="EAL_dom"/>
</dbReference>
<dbReference type="NCBIfam" id="TIGR00229">
    <property type="entry name" value="sensory_box"/>
    <property type="match status" value="1"/>
</dbReference>